<sequence length="213" mass="22410">MCYYLGLRWESCPDGYRECRSVFHCTYGTMMHPCGVASNNFVYVQSLTECPCPNCRFRSYRTARSASSPGDLGGDSGGGRNFGGSGNSEAVGSESEVCDWEDGWGGGCDCRSGNFGGTGRRVSGSRGGTGRGGVGRGGTRRGGVGRGGTGRGGGRAGRSSSEPVRRNPETSDRHNDSNWGQNSGPHASQTVQGPSRQVNGTQNRRSTRGLFSL</sequence>
<dbReference type="OrthoDB" id="3559797at2759"/>
<evidence type="ECO:0000313" key="2">
    <source>
        <dbReference type="EMBL" id="TEY54700.1"/>
    </source>
</evidence>
<keyword evidence="3" id="KW-1185">Reference proteome</keyword>
<reference evidence="2 3" key="1">
    <citation type="submission" date="2017-11" db="EMBL/GenBank/DDBJ databases">
        <title>Comparative genomics of Botrytis spp.</title>
        <authorList>
            <person name="Valero-Jimenez C.A."/>
            <person name="Tapia P."/>
            <person name="Veloso J."/>
            <person name="Silva-Moreno E."/>
            <person name="Staats M."/>
            <person name="Valdes J.H."/>
            <person name="Van Kan J.A.L."/>
        </authorList>
    </citation>
    <scope>NUCLEOTIDE SEQUENCE [LARGE SCALE GENOMIC DNA]</scope>
    <source>
        <strain evidence="2 3">MUCL2830</strain>
    </source>
</reference>
<name>A0A4Y8CX82_9HELO</name>
<proteinExistence type="predicted"/>
<protein>
    <submittedName>
        <fullName evidence="2">Uncharacterized protein</fullName>
    </submittedName>
</protein>
<comment type="caution">
    <text evidence="2">The sequence shown here is derived from an EMBL/GenBank/DDBJ whole genome shotgun (WGS) entry which is preliminary data.</text>
</comment>
<feature type="compositionally biased region" description="Gly residues" evidence="1">
    <location>
        <begin position="71"/>
        <end position="86"/>
    </location>
</feature>
<dbReference type="Proteomes" id="UP000297299">
    <property type="component" value="Unassembled WGS sequence"/>
</dbReference>
<feature type="compositionally biased region" description="Gly residues" evidence="1">
    <location>
        <begin position="119"/>
        <end position="156"/>
    </location>
</feature>
<evidence type="ECO:0000313" key="3">
    <source>
        <dbReference type="Proteomes" id="UP000297299"/>
    </source>
</evidence>
<dbReference type="EMBL" id="PHWZ01000238">
    <property type="protein sequence ID" value="TEY54700.1"/>
    <property type="molecule type" value="Genomic_DNA"/>
</dbReference>
<organism evidence="2 3">
    <name type="scientific">Botryotinia calthae</name>
    <dbReference type="NCBI Taxonomy" id="38488"/>
    <lineage>
        <taxon>Eukaryota</taxon>
        <taxon>Fungi</taxon>
        <taxon>Dikarya</taxon>
        <taxon>Ascomycota</taxon>
        <taxon>Pezizomycotina</taxon>
        <taxon>Leotiomycetes</taxon>
        <taxon>Helotiales</taxon>
        <taxon>Sclerotiniaceae</taxon>
        <taxon>Botryotinia</taxon>
    </lineage>
</organism>
<feature type="compositionally biased region" description="Basic and acidic residues" evidence="1">
    <location>
        <begin position="163"/>
        <end position="176"/>
    </location>
</feature>
<feature type="region of interest" description="Disordered" evidence="1">
    <location>
        <begin position="119"/>
        <end position="213"/>
    </location>
</feature>
<feature type="compositionally biased region" description="Polar residues" evidence="1">
    <location>
        <begin position="177"/>
        <end position="204"/>
    </location>
</feature>
<dbReference type="AlphaFoldDB" id="A0A4Y8CX82"/>
<gene>
    <name evidence="2" type="ORF">BOTCAL_0238g00030</name>
</gene>
<feature type="region of interest" description="Disordered" evidence="1">
    <location>
        <begin position="64"/>
        <end position="88"/>
    </location>
</feature>
<evidence type="ECO:0000256" key="1">
    <source>
        <dbReference type="SAM" id="MobiDB-lite"/>
    </source>
</evidence>
<accession>A0A4Y8CX82</accession>